<name>A0ABR1JX62_9AGAR</name>
<evidence type="ECO:0000256" key="10">
    <source>
        <dbReference type="RuleBase" id="RU368011"/>
    </source>
</evidence>
<evidence type="ECO:0000256" key="6">
    <source>
        <dbReference type="ARBA" id="ARBA00023054"/>
    </source>
</evidence>
<evidence type="ECO:0000256" key="5">
    <source>
        <dbReference type="ARBA" id="ARBA00022838"/>
    </source>
</evidence>
<dbReference type="InterPro" id="IPR013252">
    <property type="entry name" value="Ndc80_Spc24"/>
</dbReference>
<evidence type="ECO:0000256" key="7">
    <source>
        <dbReference type="ARBA" id="ARBA00023242"/>
    </source>
</evidence>
<sequence length="194" mass="21218">MTLSMISIDEAIKAIQDMTPMIDPDEDYVAIVQAEERFAESEVKRKKTLEDAYSQLKALSKVLEAARVSSTRPKSVPSVEAHAATLNELDSSRLSLAKSISDAEGLLASREAELAALKEETQSLEIYDPAVEHVKELDGTAIRLQVYRGLGFEPVVDKNKIIVRSQSGDIYSVPLRGASSGVEVTKRLWNLAAS</sequence>
<comment type="caution">
    <text evidence="11">The sequence shown here is derived from an EMBL/GenBank/DDBJ whole genome shotgun (WGS) entry which is preliminary data.</text>
</comment>
<evidence type="ECO:0000256" key="1">
    <source>
        <dbReference type="ARBA" id="ARBA00007804"/>
    </source>
</evidence>
<evidence type="ECO:0000256" key="4">
    <source>
        <dbReference type="ARBA" id="ARBA00022776"/>
    </source>
</evidence>
<evidence type="ECO:0000256" key="3">
    <source>
        <dbReference type="ARBA" id="ARBA00022618"/>
    </source>
</evidence>
<gene>
    <name evidence="11" type="ORF">VKT23_003960</name>
</gene>
<evidence type="ECO:0000256" key="2">
    <source>
        <dbReference type="ARBA" id="ARBA00022454"/>
    </source>
</evidence>
<protein>
    <recommendedName>
        <fullName evidence="10">Kinetochore protein Spc24</fullName>
    </recommendedName>
</protein>
<keyword evidence="9 10" id="KW-0137">Centromere</keyword>
<organism evidence="11 12">
    <name type="scientific">Marasmiellus scandens</name>
    <dbReference type="NCBI Taxonomy" id="2682957"/>
    <lineage>
        <taxon>Eukaryota</taxon>
        <taxon>Fungi</taxon>
        <taxon>Dikarya</taxon>
        <taxon>Basidiomycota</taxon>
        <taxon>Agaricomycotina</taxon>
        <taxon>Agaricomycetes</taxon>
        <taxon>Agaricomycetidae</taxon>
        <taxon>Agaricales</taxon>
        <taxon>Marasmiineae</taxon>
        <taxon>Omphalotaceae</taxon>
        <taxon>Marasmiellus</taxon>
    </lineage>
</organism>
<keyword evidence="2 10" id="KW-0158">Chromosome</keyword>
<keyword evidence="3 10" id="KW-0132">Cell division</keyword>
<evidence type="ECO:0000256" key="9">
    <source>
        <dbReference type="ARBA" id="ARBA00023328"/>
    </source>
</evidence>
<dbReference type="PANTHER" id="PTHR22142">
    <property type="match status" value="1"/>
</dbReference>
<accession>A0ABR1JX62</accession>
<comment type="subcellular location">
    <subcellularLocation>
        <location evidence="10">Nucleus</location>
    </subcellularLocation>
    <subcellularLocation>
        <location evidence="10">Chromosome</location>
        <location evidence="10">Centromere</location>
        <location evidence="10">Kinetochore</location>
    </subcellularLocation>
</comment>
<keyword evidence="5 10" id="KW-0995">Kinetochore</keyword>
<keyword evidence="12" id="KW-1185">Reference proteome</keyword>
<keyword evidence="7 10" id="KW-0539">Nucleus</keyword>
<keyword evidence="8 10" id="KW-0131">Cell cycle</keyword>
<keyword evidence="6" id="KW-0175">Coiled coil</keyword>
<keyword evidence="4 10" id="KW-0498">Mitosis</keyword>
<dbReference type="Proteomes" id="UP001498398">
    <property type="component" value="Unassembled WGS sequence"/>
</dbReference>
<dbReference type="PANTHER" id="PTHR22142:SF2">
    <property type="entry name" value="KINETOCHORE PROTEIN SPC24"/>
    <property type="match status" value="1"/>
</dbReference>
<evidence type="ECO:0000313" key="12">
    <source>
        <dbReference type="Proteomes" id="UP001498398"/>
    </source>
</evidence>
<dbReference type="CDD" id="cd11565">
    <property type="entry name" value="RWD_Spc24"/>
    <property type="match status" value="1"/>
</dbReference>
<evidence type="ECO:0000313" key="11">
    <source>
        <dbReference type="EMBL" id="KAK7466896.1"/>
    </source>
</evidence>
<comment type="subunit">
    <text evidence="10">Component of the NDC80 complex.</text>
</comment>
<comment type="function">
    <text evidence="10">Acts as a component of the essential kinetochore-associated NDC80 complex, which is required for chromosome segregation and spindle checkpoint activity.</text>
</comment>
<comment type="similarity">
    <text evidence="1 10">Belongs to the SPC24 family.</text>
</comment>
<reference evidence="11 12" key="1">
    <citation type="submission" date="2024-01" db="EMBL/GenBank/DDBJ databases">
        <title>A draft genome for the cacao thread blight pathogen Marasmiellus scandens.</title>
        <authorList>
            <person name="Baruah I.K."/>
            <person name="Leung J."/>
            <person name="Bukari Y."/>
            <person name="Amoako-Attah I."/>
            <person name="Meinhardt L.W."/>
            <person name="Bailey B.A."/>
            <person name="Cohen S.P."/>
        </authorList>
    </citation>
    <scope>NUCLEOTIDE SEQUENCE [LARGE SCALE GENOMIC DNA]</scope>
    <source>
        <strain evidence="11 12">GH-19</strain>
    </source>
</reference>
<evidence type="ECO:0000256" key="8">
    <source>
        <dbReference type="ARBA" id="ARBA00023306"/>
    </source>
</evidence>
<dbReference type="EMBL" id="JBANRG010000004">
    <property type="protein sequence ID" value="KAK7466896.1"/>
    <property type="molecule type" value="Genomic_DNA"/>
</dbReference>
<dbReference type="Pfam" id="PF08286">
    <property type="entry name" value="Spc24"/>
    <property type="match status" value="1"/>
</dbReference>
<proteinExistence type="inferred from homology"/>